<feature type="transmembrane region" description="Helical" evidence="5">
    <location>
        <begin position="23"/>
        <end position="45"/>
    </location>
</feature>
<feature type="transmembrane region" description="Helical" evidence="5">
    <location>
        <begin position="95"/>
        <end position="118"/>
    </location>
</feature>
<dbReference type="InterPro" id="IPR050367">
    <property type="entry name" value="APC_superfamily"/>
</dbReference>
<feature type="transmembrane region" description="Helical" evidence="5">
    <location>
        <begin position="202"/>
        <end position="227"/>
    </location>
</feature>
<protein>
    <submittedName>
        <fullName evidence="7">APC family permease</fullName>
    </submittedName>
</protein>
<feature type="transmembrane region" description="Helical" evidence="5">
    <location>
        <begin position="57"/>
        <end position="75"/>
    </location>
</feature>
<dbReference type="Pfam" id="PF00324">
    <property type="entry name" value="AA_permease"/>
    <property type="match status" value="1"/>
</dbReference>
<evidence type="ECO:0000256" key="2">
    <source>
        <dbReference type="ARBA" id="ARBA00022692"/>
    </source>
</evidence>
<feature type="transmembrane region" description="Helical" evidence="5">
    <location>
        <begin position="293"/>
        <end position="316"/>
    </location>
</feature>
<feature type="transmembrane region" description="Helical" evidence="5">
    <location>
        <begin position="413"/>
        <end position="431"/>
    </location>
</feature>
<keyword evidence="8" id="KW-1185">Reference proteome</keyword>
<evidence type="ECO:0000256" key="5">
    <source>
        <dbReference type="SAM" id="Phobius"/>
    </source>
</evidence>
<evidence type="ECO:0000259" key="6">
    <source>
        <dbReference type="Pfam" id="PF00324"/>
    </source>
</evidence>
<feature type="transmembrane region" description="Helical" evidence="5">
    <location>
        <begin position="133"/>
        <end position="152"/>
    </location>
</feature>
<dbReference type="PIRSF" id="PIRSF006060">
    <property type="entry name" value="AA_transporter"/>
    <property type="match status" value="1"/>
</dbReference>
<evidence type="ECO:0000313" key="8">
    <source>
        <dbReference type="Proteomes" id="UP001523216"/>
    </source>
</evidence>
<feature type="domain" description="Amino acid permease/ SLC12A" evidence="6">
    <location>
        <begin position="24"/>
        <end position="450"/>
    </location>
</feature>
<feature type="transmembrane region" description="Helical" evidence="5">
    <location>
        <begin position="336"/>
        <end position="360"/>
    </location>
</feature>
<keyword evidence="3 5" id="KW-1133">Transmembrane helix</keyword>
<evidence type="ECO:0000256" key="1">
    <source>
        <dbReference type="ARBA" id="ARBA00004141"/>
    </source>
</evidence>
<reference evidence="7 8" key="1">
    <citation type="submission" date="2022-06" db="EMBL/GenBank/DDBJ databases">
        <title>Actinoplanes abujensis sp. nov., isolated from Nigerian arid soil.</title>
        <authorList>
            <person name="Ding P."/>
        </authorList>
    </citation>
    <scope>NUCLEOTIDE SEQUENCE [LARGE SCALE GENOMIC DNA]</scope>
    <source>
        <strain evidence="8">TRM88002</strain>
    </source>
</reference>
<dbReference type="PANTHER" id="PTHR42770">
    <property type="entry name" value="AMINO ACID TRANSPORTER-RELATED"/>
    <property type="match status" value="1"/>
</dbReference>
<proteinExistence type="predicted"/>
<evidence type="ECO:0000256" key="3">
    <source>
        <dbReference type="ARBA" id="ARBA00022989"/>
    </source>
</evidence>
<gene>
    <name evidence="7" type="ORF">LXN57_32105</name>
</gene>
<evidence type="ECO:0000256" key="4">
    <source>
        <dbReference type="ARBA" id="ARBA00023136"/>
    </source>
</evidence>
<organism evidence="7 8">
    <name type="scientific">Paractinoplanes hotanensis</name>
    <dbReference type="NCBI Taxonomy" id="2906497"/>
    <lineage>
        <taxon>Bacteria</taxon>
        <taxon>Bacillati</taxon>
        <taxon>Actinomycetota</taxon>
        <taxon>Actinomycetes</taxon>
        <taxon>Micromonosporales</taxon>
        <taxon>Micromonosporaceae</taxon>
        <taxon>Paractinoplanes</taxon>
    </lineage>
</organism>
<dbReference type="PANTHER" id="PTHR42770:SF16">
    <property type="entry name" value="AMINO ACID PERMEASE"/>
    <property type="match status" value="1"/>
</dbReference>
<evidence type="ECO:0000313" key="7">
    <source>
        <dbReference type="EMBL" id="MCM4082220.1"/>
    </source>
</evidence>
<dbReference type="EMBL" id="JAMQOL010000047">
    <property type="protein sequence ID" value="MCM4082220.1"/>
    <property type="molecule type" value="Genomic_DNA"/>
</dbReference>
<dbReference type="RefSeq" id="WP_251801940.1">
    <property type="nucleotide sequence ID" value="NZ_JAMQOL010000047.1"/>
</dbReference>
<feature type="transmembrane region" description="Helical" evidence="5">
    <location>
        <begin position="159"/>
        <end position="182"/>
    </location>
</feature>
<feature type="transmembrane region" description="Helical" evidence="5">
    <location>
        <begin position="239"/>
        <end position="259"/>
    </location>
</feature>
<feature type="transmembrane region" description="Helical" evidence="5">
    <location>
        <begin position="366"/>
        <end position="393"/>
    </location>
</feature>
<comment type="caution">
    <text evidence="7">The sequence shown here is derived from an EMBL/GenBank/DDBJ whole genome shotgun (WGS) entry which is preliminary data.</text>
</comment>
<dbReference type="Proteomes" id="UP001523216">
    <property type="component" value="Unassembled WGS sequence"/>
</dbReference>
<name>A0ABT0Y8V1_9ACTN</name>
<sequence>MSPRGVRPLRAGLHASRLSAPRLFWYAIAAVTPLTIVISAVPIGFGQLEQIATPAGYLLAAAVLAVFSVGLSAVAQHVPNAGALYSYVAAVSKTAAVGTAVMALLAYATILIGLYGAFGSAVERVVHPGGQGAWWPMWAIGGWAVVTCLVQLNLRTNAIILGVLVAAEAGYVIAVDLVLLAHPADGYPLTALNPAPLASFTGLGSLMGAITGFLGFEIVLAFALVAVDPSTTVRRSIRAVLAVTGLLYGATAWIMTVAAGPDRIIALAQEHGPGLFFHLAAPYVPGEVIEAGAVLYAGGLFAAILAFSSTIGRYILTLAREGILPGWLAIIRGERVPVAAGLAQAALTLTVLALCVGAGVDPDRDLFFYATTAGGLGVLFCMTQTAIAVPVFLHRNPHGEPWLRRRAAPITAALLLAAITVLSAVLFGELVNTTSTIAALTPPVTYLSVIAVTTLWARWLRRHRPHVYQAIGHGSGALTPAAPELVSLAGAVAEPARR</sequence>
<dbReference type="Gene3D" id="1.20.1740.10">
    <property type="entry name" value="Amino acid/polyamine transporter I"/>
    <property type="match status" value="1"/>
</dbReference>
<accession>A0ABT0Y8V1</accession>
<comment type="subcellular location">
    <subcellularLocation>
        <location evidence="1">Membrane</location>
        <topology evidence="1">Multi-pass membrane protein</topology>
    </subcellularLocation>
</comment>
<keyword evidence="4 5" id="KW-0472">Membrane</keyword>
<keyword evidence="2 5" id="KW-0812">Transmembrane</keyword>
<dbReference type="InterPro" id="IPR004841">
    <property type="entry name" value="AA-permease/SLC12A_dom"/>
</dbReference>
<feature type="transmembrane region" description="Helical" evidence="5">
    <location>
        <begin position="437"/>
        <end position="457"/>
    </location>
</feature>